<dbReference type="PANTHER" id="PTHR40758">
    <property type="entry name" value="CONSERVED PROTEIN"/>
    <property type="match status" value="1"/>
</dbReference>
<dbReference type="RefSeq" id="WP_270112970.1">
    <property type="nucleotide sequence ID" value="NZ_JAPZVP010000030.1"/>
</dbReference>
<keyword evidence="4" id="KW-1185">Reference proteome</keyword>
<sequence length="230" mass="25008">MEFLPYLELLRAESAAFSACLDSDLDAPVAHCGDWRLRDLAGHLGRDNRWVIAAVTELRGDFEAPPAPESDAAIRAWFDASTADLLAALDTDPEAEAWTLYPPRTVGFWHRRRVHETLLHRWDAQHALGRALPFDPAVAADGVAEVFDTMAPRQVKLGRVGPPRHALRLRATDTGASWTYGPGAPAAEVSGTAERLLLMLWGRVSADDASIAWSGDREAGDEVLAGPLTP</sequence>
<evidence type="ECO:0000259" key="2">
    <source>
        <dbReference type="Pfam" id="PF11716"/>
    </source>
</evidence>
<proteinExistence type="predicted"/>
<evidence type="ECO:0000313" key="4">
    <source>
        <dbReference type="Proteomes" id="UP001146067"/>
    </source>
</evidence>
<dbReference type="Pfam" id="PF11716">
    <property type="entry name" value="MDMPI_N"/>
    <property type="match status" value="1"/>
</dbReference>
<dbReference type="InterPro" id="IPR024344">
    <property type="entry name" value="MDMPI_metal-binding"/>
</dbReference>
<evidence type="ECO:0000313" key="3">
    <source>
        <dbReference type="EMBL" id="MDA1362884.1"/>
    </source>
</evidence>
<dbReference type="GO" id="GO:0046872">
    <property type="term" value="F:metal ion binding"/>
    <property type="evidence" value="ECO:0007669"/>
    <property type="project" value="InterPro"/>
</dbReference>
<name>A0A9X3PHV0_9ACTN</name>
<accession>A0A9X3PHV0</accession>
<dbReference type="AlphaFoldDB" id="A0A9X3PHV0"/>
<feature type="domain" description="MDMPI C-terminal" evidence="1">
    <location>
        <begin position="138"/>
        <end position="219"/>
    </location>
</feature>
<dbReference type="GO" id="GO:0005886">
    <property type="term" value="C:plasma membrane"/>
    <property type="evidence" value="ECO:0007669"/>
    <property type="project" value="TreeGrafter"/>
</dbReference>
<dbReference type="GO" id="GO:0016853">
    <property type="term" value="F:isomerase activity"/>
    <property type="evidence" value="ECO:0007669"/>
    <property type="project" value="UniProtKB-KW"/>
</dbReference>
<dbReference type="InterPro" id="IPR010872">
    <property type="entry name" value="MDMPI_C-term_domain"/>
</dbReference>
<feature type="domain" description="Mycothiol-dependent maleylpyruvate isomerase metal-binding" evidence="2">
    <location>
        <begin position="9"/>
        <end position="125"/>
    </location>
</feature>
<dbReference type="Pfam" id="PF07398">
    <property type="entry name" value="MDMPI_C"/>
    <property type="match status" value="1"/>
</dbReference>
<comment type="caution">
    <text evidence="3">The sequence shown here is derived from an EMBL/GenBank/DDBJ whole genome shotgun (WGS) entry which is preliminary data.</text>
</comment>
<dbReference type="InterPro" id="IPR034660">
    <property type="entry name" value="DinB/YfiT-like"/>
</dbReference>
<dbReference type="NCBIfam" id="TIGR03083">
    <property type="entry name" value="maleylpyruvate isomerase family mycothiol-dependent enzyme"/>
    <property type="match status" value="1"/>
</dbReference>
<protein>
    <submittedName>
        <fullName evidence="3">Maleylpyruvate isomerase family mycothiol-dependent enzyme</fullName>
    </submittedName>
</protein>
<dbReference type="SUPFAM" id="SSF109854">
    <property type="entry name" value="DinB/YfiT-like putative metalloenzymes"/>
    <property type="match status" value="1"/>
</dbReference>
<organism evidence="3 4">
    <name type="scientific">Glycomyces luteolus</name>
    <dbReference type="NCBI Taxonomy" id="2670330"/>
    <lineage>
        <taxon>Bacteria</taxon>
        <taxon>Bacillati</taxon>
        <taxon>Actinomycetota</taxon>
        <taxon>Actinomycetes</taxon>
        <taxon>Glycomycetales</taxon>
        <taxon>Glycomycetaceae</taxon>
        <taxon>Glycomyces</taxon>
    </lineage>
</organism>
<dbReference type="EMBL" id="JAPZVP010000030">
    <property type="protein sequence ID" value="MDA1362884.1"/>
    <property type="molecule type" value="Genomic_DNA"/>
</dbReference>
<dbReference type="InterPro" id="IPR017517">
    <property type="entry name" value="Maleyloyr_isom"/>
</dbReference>
<reference evidence="3" key="1">
    <citation type="submission" date="2022-12" db="EMBL/GenBank/DDBJ databases">
        <title>Gycomyces niveus sp.nov.,a novel actinomycete isolated from soil in Shouguan.</title>
        <authorList>
            <person name="Yang X."/>
        </authorList>
    </citation>
    <scope>NUCLEOTIDE SEQUENCE</scope>
    <source>
        <strain evidence="3">NEAU-A15</strain>
    </source>
</reference>
<keyword evidence="3" id="KW-0413">Isomerase</keyword>
<evidence type="ECO:0000259" key="1">
    <source>
        <dbReference type="Pfam" id="PF07398"/>
    </source>
</evidence>
<gene>
    <name evidence="3" type="ORF">O1R50_24925</name>
</gene>
<dbReference type="Proteomes" id="UP001146067">
    <property type="component" value="Unassembled WGS sequence"/>
</dbReference>
<dbReference type="PANTHER" id="PTHR40758:SF1">
    <property type="entry name" value="CONSERVED PROTEIN"/>
    <property type="match status" value="1"/>
</dbReference>